<dbReference type="EMBL" id="JAJEQW010000002">
    <property type="protein sequence ID" value="MCC2241339.1"/>
    <property type="molecule type" value="Genomic_DNA"/>
</dbReference>
<evidence type="ECO:0000313" key="1">
    <source>
        <dbReference type="EMBL" id="MCC2241339.1"/>
    </source>
</evidence>
<accession>A0AAW4WDF5</accession>
<sequence>MKIRKVDDKPMVIHTKEKAKIHAHEPKGAKIKGSNIYTVERGPKTAGAIALLLLLELIAIRQRKD</sequence>
<name>A0AAW4WDF5_9FIRM</name>
<dbReference type="RefSeq" id="WP_227700694.1">
    <property type="nucleotide sequence ID" value="NZ_JAJEQW010000002.1"/>
</dbReference>
<dbReference type="Proteomes" id="UP001198893">
    <property type="component" value="Unassembled WGS sequence"/>
</dbReference>
<comment type="caution">
    <text evidence="1">The sequence shown here is derived from an EMBL/GenBank/DDBJ whole genome shotgun (WGS) entry which is preliminary data.</text>
</comment>
<gene>
    <name evidence="1" type="ORF">LKD47_03335</name>
</gene>
<evidence type="ECO:0000313" key="2">
    <source>
        <dbReference type="Proteomes" id="UP001198893"/>
    </source>
</evidence>
<proteinExistence type="predicted"/>
<reference evidence="1" key="1">
    <citation type="submission" date="2021-10" db="EMBL/GenBank/DDBJ databases">
        <title>Anaerobic single-cell dispensing facilitates the cultivation of human gut bacteria.</title>
        <authorList>
            <person name="Afrizal A."/>
        </authorList>
    </citation>
    <scope>NUCLEOTIDE SEQUENCE</scope>
    <source>
        <strain evidence="1">CLA-AA-H204</strain>
    </source>
</reference>
<organism evidence="1 2">
    <name type="scientific">Roseburia amylophila</name>
    <dbReference type="NCBI Taxonomy" id="2981794"/>
    <lineage>
        <taxon>Bacteria</taxon>
        <taxon>Bacillati</taxon>
        <taxon>Bacillota</taxon>
        <taxon>Clostridia</taxon>
        <taxon>Lachnospirales</taxon>
        <taxon>Lachnospiraceae</taxon>
        <taxon>Roseburia</taxon>
    </lineage>
</organism>
<protein>
    <submittedName>
        <fullName evidence="1">Uncharacterized protein</fullName>
    </submittedName>
</protein>
<dbReference type="AlphaFoldDB" id="A0AAW4WDF5"/>